<evidence type="ECO:0000313" key="2">
    <source>
        <dbReference type="EMBL" id="GAG85084.1"/>
    </source>
</evidence>
<feature type="non-terminal residue" evidence="2">
    <location>
        <position position="1"/>
    </location>
</feature>
<comment type="caution">
    <text evidence="2">The sequence shown here is derived from an EMBL/GenBank/DDBJ whole genome shotgun (WGS) entry which is preliminary data.</text>
</comment>
<keyword evidence="1" id="KW-0812">Transmembrane</keyword>
<keyword evidence="1" id="KW-1133">Transmembrane helix</keyword>
<accession>X1AQM9</accession>
<proteinExistence type="predicted"/>
<sequence>GKYSIYAKTDKQEGSKTFITISETRIDVYDYERSTPISRIKKGQLVKIVLVDSSGVPVSEIDEVLVYCNNVLWDSLPLSDGSVIWKVNKEATVYRFEFEAVEGYKSSETTVYRLVVEESFPLLDIVFYAVLVIVILVVALVFVRLSRSGRLTGRFKLPKLFGRKLTDITHRGKKLE</sequence>
<gene>
    <name evidence="2" type="ORF">S01H4_36242</name>
</gene>
<reference evidence="2" key="1">
    <citation type="journal article" date="2014" name="Front. Microbiol.">
        <title>High frequency of phylogenetically diverse reductive dehalogenase-homologous genes in deep subseafloor sedimentary metagenomes.</title>
        <authorList>
            <person name="Kawai M."/>
            <person name="Futagami T."/>
            <person name="Toyoda A."/>
            <person name="Takaki Y."/>
            <person name="Nishi S."/>
            <person name="Hori S."/>
            <person name="Arai W."/>
            <person name="Tsubouchi T."/>
            <person name="Morono Y."/>
            <person name="Uchiyama I."/>
            <person name="Ito T."/>
            <person name="Fujiyama A."/>
            <person name="Inagaki F."/>
            <person name="Takami H."/>
        </authorList>
    </citation>
    <scope>NUCLEOTIDE SEQUENCE</scope>
    <source>
        <strain evidence="2">Expedition CK06-06</strain>
    </source>
</reference>
<dbReference type="AlphaFoldDB" id="X1AQM9"/>
<name>X1AQM9_9ZZZZ</name>
<organism evidence="2">
    <name type="scientific">marine sediment metagenome</name>
    <dbReference type="NCBI Taxonomy" id="412755"/>
    <lineage>
        <taxon>unclassified sequences</taxon>
        <taxon>metagenomes</taxon>
        <taxon>ecological metagenomes</taxon>
    </lineage>
</organism>
<feature type="transmembrane region" description="Helical" evidence="1">
    <location>
        <begin position="125"/>
        <end position="145"/>
    </location>
</feature>
<evidence type="ECO:0000256" key="1">
    <source>
        <dbReference type="SAM" id="Phobius"/>
    </source>
</evidence>
<protein>
    <submittedName>
        <fullName evidence="2">Uncharacterized protein</fullName>
    </submittedName>
</protein>
<dbReference type="EMBL" id="BART01019352">
    <property type="protein sequence ID" value="GAG85084.1"/>
    <property type="molecule type" value="Genomic_DNA"/>
</dbReference>
<keyword evidence="1" id="KW-0472">Membrane</keyword>